<gene>
    <name evidence="1" type="ORF">FHS30_000882</name>
</gene>
<comment type="caution">
    <text evidence="1">The sequence shown here is derived from an EMBL/GenBank/DDBJ whole genome shotgun (WGS) entry which is preliminary data.</text>
</comment>
<name>A0A839UPJ4_9GAMM</name>
<dbReference type="Proteomes" id="UP000559987">
    <property type="component" value="Unassembled WGS sequence"/>
</dbReference>
<evidence type="ECO:0000313" key="2">
    <source>
        <dbReference type="Proteomes" id="UP000559987"/>
    </source>
</evidence>
<sequence length="254" mass="28686">MLAYANERTLPQHTAQLESELALLAELIGLLQMHRGASLAALGGAAGFQQKVEELQPTIDQLIARLSYGSSQADPALWQLIQSEWRNTRKHWRKDNPLNNFEIHSFLIENCHRMLWHQLKPRVASCAHTWALLKELAEHTECIAQLRGLVSYGMTNHNNPSSTIDVQDRIVQLNRQSQCGLIDTQQKLIKLSSQQSTPIPALRARIQLTGQFLQAVQAYINTRQGPPADTTFHLGTLAIEANQRVWQILLSIEH</sequence>
<proteinExistence type="predicted"/>
<keyword evidence="1" id="KW-0808">Transferase</keyword>
<keyword evidence="1" id="KW-0489">Methyltransferase</keyword>
<evidence type="ECO:0000313" key="1">
    <source>
        <dbReference type="EMBL" id="MBB3167706.1"/>
    </source>
</evidence>
<keyword evidence="2" id="KW-1185">Reference proteome</keyword>
<protein>
    <submittedName>
        <fullName evidence="1">O6-methylguanine-DNA--protein-cysteine methyltransferase</fullName>
    </submittedName>
</protein>
<dbReference type="AlphaFoldDB" id="A0A839UPJ4"/>
<organism evidence="1 2">
    <name type="scientific">Simiduia aestuariiviva</name>
    <dbReference type="NCBI Taxonomy" id="1510459"/>
    <lineage>
        <taxon>Bacteria</taxon>
        <taxon>Pseudomonadati</taxon>
        <taxon>Pseudomonadota</taxon>
        <taxon>Gammaproteobacteria</taxon>
        <taxon>Cellvibrionales</taxon>
        <taxon>Cellvibrionaceae</taxon>
        <taxon>Simiduia</taxon>
    </lineage>
</organism>
<dbReference type="EMBL" id="JACHXZ010000001">
    <property type="protein sequence ID" value="MBB3167706.1"/>
    <property type="molecule type" value="Genomic_DNA"/>
</dbReference>
<dbReference type="GO" id="GO:0008168">
    <property type="term" value="F:methyltransferase activity"/>
    <property type="evidence" value="ECO:0007669"/>
    <property type="project" value="UniProtKB-KW"/>
</dbReference>
<dbReference type="GO" id="GO:0032259">
    <property type="term" value="P:methylation"/>
    <property type="evidence" value="ECO:0007669"/>
    <property type="project" value="UniProtKB-KW"/>
</dbReference>
<dbReference type="RefSeq" id="WP_183908653.1">
    <property type="nucleotide sequence ID" value="NZ_JACHXZ010000001.1"/>
</dbReference>
<reference evidence="1 2" key="1">
    <citation type="submission" date="2020-08" db="EMBL/GenBank/DDBJ databases">
        <title>Genomic Encyclopedia of Type Strains, Phase III (KMG-III): the genomes of soil and plant-associated and newly described type strains.</title>
        <authorList>
            <person name="Whitman W."/>
        </authorList>
    </citation>
    <scope>NUCLEOTIDE SEQUENCE [LARGE SCALE GENOMIC DNA]</scope>
    <source>
        <strain evidence="1 2">CECT 8571</strain>
    </source>
</reference>
<accession>A0A839UPJ4</accession>